<accession>A0ABP0M5U7</accession>
<evidence type="ECO:0000256" key="1">
    <source>
        <dbReference type="SAM" id="MobiDB-lite"/>
    </source>
</evidence>
<comment type="caution">
    <text evidence="2">The sequence shown here is derived from an EMBL/GenBank/DDBJ whole genome shotgun (WGS) entry which is preliminary data.</text>
</comment>
<feature type="region of interest" description="Disordered" evidence="1">
    <location>
        <begin position="158"/>
        <end position="193"/>
    </location>
</feature>
<feature type="compositionally biased region" description="Low complexity" evidence="1">
    <location>
        <begin position="162"/>
        <end position="172"/>
    </location>
</feature>
<evidence type="ECO:0000313" key="2">
    <source>
        <dbReference type="EMBL" id="CAK9046873.1"/>
    </source>
</evidence>
<feature type="region of interest" description="Disordered" evidence="1">
    <location>
        <begin position="95"/>
        <end position="146"/>
    </location>
</feature>
<reference evidence="2 3" key="1">
    <citation type="submission" date="2024-02" db="EMBL/GenBank/DDBJ databases">
        <authorList>
            <person name="Chen Y."/>
            <person name="Shah S."/>
            <person name="Dougan E. K."/>
            <person name="Thang M."/>
            <person name="Chan C."/>
        </authorList>
    </citation>
    <scope>NUCLEOTIDE SEQUENCE [LARGE SCALE GENOMIC DNA]</scope>
</reference>
<sequence length="193" mass="21931">MGIHCTRQIQEWRTRLHPKNDARWENEVWKAHVITQRKYFPSPIWFLANSTPAEVYKAAPPELQRQLRSRLSLETPGGSGLAGALPGSLGFDRLSPPPLAAADRRPSGQGFLAVPIKGPSEATGSTGQWSGSGVSPGQSLRSWRQDAWKRDDWNDWKEQKEWSSWSTSKESWPQQKKEAWNPKRWGRSRGSWS</sequence>
<name>A0ABP0M5U7_9DINO</name>
<protein>
    <submittedName>
        <fullName evidence="2">Uncharacterized protein</fullName>
    </submittedName>
</protein>
<proteinExistence type="predicted"/>
<feature type="compositionally biased region" description="Polar residues" evidence="1">
    <location>
        <begin position="122"/>
        <end position="142"/>
    </location>
</feature>
<evidence type="ECO:0000313" key="3">
    <source>
        <dbReference type="Proteomes" id="UP001642484"/>
    </source>
</evidence>
<organism evidence="2 3">
    <name type="scientific">Durusdinium trenchii</name>
    <dbReference type="NCBI Taxonomy" id="1381693"/>
    <lineage>
        <taxon>Eukaryota</taxon>
        <taxon>Sar</taxon>
        <taxon>Alveolata</taxon>
        <taxon>Dinophyceae</taxon>
        <taxon>Suessiales</taxon>
        <taxon>Symbiodiniaceae</taxon>
        <taxon>Durusdinium</taxon>
    </lineage>
</organism>
<dbReference type="Proteomes" id="UP001642484">
    <property type="component" value="Unassembled WGS sequence"/>
</dbReference>
<keyword evidence="3" id="KW-1185">Reference proteome</keyword>
<dbReference type="EMBL" id="CAXAMN010015903">
    <property type="protein sequence ID" value="CAK9046873.1"/>
    <property type="molecule type" value="Genomic_DNA"/>
</dbReference>
<gene>
    <name evidence="2" type="ORF">CCMP2556_LOCUS24338</name>
</gene>